<organism evidence="1 3">
    <name type="scientific">Pectobacterium wasabiae</name>
    <dbReference type="NCBI Taxonomy" id="55208"/>
    <lineage>
        <taxon>Bacteria</taxon>
        <taxon>Pseudomonadati</taxon>
        <taxon>Pseudomonadota</taxon>
        <taxon>Gammaproteobacteria</taxon>
        <taxon>Enterobacterales</taxon>
        <taxon>Pectobacteriaceae</taxon>
        <taxon>Pectobacterium</taxon>
    </lineage>
</organism>
<evidence type="ECO:0000313" key="3">
    <source>
        <dbReference type="Proteomes" id="UP000029257"/>
    </source>
</evidence>
<sequence length="81" mass="9118">MMATNVNISCINRRVVRATIKVVNTAPPSPHFWDFFEVKIMAMDTKGLTPLEQDEGNLSEIKKDGIAIIKHAQISNCRSFQ</sequence>
<evidence type="ECO:0000313" key="4">
    <source>
        <dbReference type="Proteomes" id="UP000029436"/>
    </source>
</evidence>
<dbReference type="EMBL" id="JQHP01000010">
    <property type="protein sequence ID" value="KFX03971.1"/>
    <property type="molecule type" value="Genomic_DNA"/>
</dbReference>
<proteinExistence type="predicted"/>
<keyword evidence="4" id="KW-1185">Reference proteome</keyword>
<reference evidence="3 4" key="1">
    <citation type="submission" date="2014-08" db="EMBL/GenBank/DDBJ databases">
        <title>Genome sequences of NCPPB Pectobacterium isolates.</title>
        <authorList>
            <person name="Glover R.H."/>
            <person name="Sapp M."/>
            <person name="Elphinstone J."/>
        </authorList>
    </citation>
    <scope>NUCLEOTIDE SEQUENCE [LARGE SCALE GENOMIC DNA]</scope>
    <source>
        <strain evidence="1 3">NCPPB 3701</strain>
        <strain evidence="2 4">NCPPB3702</strain>
    </source>
</reference>
<dbReference type="AlphaFoldDB" id="A0AAW3EDF8"/>
<dbReference type="EMBL" id="JQOH01000009">
    <property type="protein sequence ID" value="KGA27217.1"/>
    <property type="molecule type" value="Genomic_DNA"/>
</dbReference>
<protein>
    <submittedName>
        <fullName evidence="1">Uncharacterized protein</fullName>
    </submittedName>
</protein>
<comment type="caution">
    <text evidence="1">The sequence shown here is derived from an EMBL/GenBank/DDBJ whole genome shotgun (WGS) entry which is preliminary data.</text>
</comment>
<evidence type="ECO:0000313" key="2">
    <source>
        <dbReference type="EMBL" id="KGA27217.1"/>
    </source>
</evidence>
<name>A0AAW3EDF8_9GAMM</name>
<evidence type="ECO:0000313" key="1">
    <source>
        <dbReference type="EMBL" id="KFX03971.1"/>
    </source>
</evidence>
<dbReference type="Proteomes" id="UP000029257">
    <property type="component" value="Unassembled WGS sequence"/>
</dbReference>
<gene>
    <name evidence="1" type="ORF">JV38_18335</name>
    <name evidence="2" type="ORF">KU73_18325</name>
</gene>
<dbReference type="Proteomes" id="UP000029436">
    <property type="component" value="Unassembled WGS sequence"/>
</dbReference>
<accession>A0AAW3EDF8</accession>